<sequence>MLFSIQTKAASALGLAMAVASAPLNERTKLNLFERGVGLGWLCHYDGIAAPSVDIDMNLPLMLGELCIKAAKASSRLAQELKATLSTPNQPHRTKTPTTATTST</sequence>
<gene>
    <name evidence="2" type="ORF">PGTUg99_011435</name>
</gene>
<protein>
    <submittedName>
        <fullName evidence="2">Uncharacterized protein</fullName>
    </submittedName>
</protein>
<comment type="caution">
    <text evidence="2">The sequence shown here is derived from an EMBL/GenBank/DDBJ whole genome shotgun (WGS) entry which is preliminary data.</text>
</comment>
<dbReference type="EMBL" id="VDEP01000080">
    <property type="protein sequence ID" value="KAA1132461.1"/>
    <property type="molecule type" value="Genomic_DNA"/>
</dbReference>
<evidence type="ECO:0000256" key="1">
    <source>
        <dbReference type="SAM" id="MobiDB-lite"/>
    </source>
</evidence>
<feature type="region of interest" description="Disordered" evidence="1">
    <location>
        <begin position="82"/>
        <end position="104"/>
    </location>
</feature>
<name>A0A5B0S2R9_PUCGR</name>
<dbReference type="Proteomes" id="UP000325313">
    <property type="component" value="Unassembled WGS sequence"/>
</dbReference>
<dbReference type="AlphaFoldDB" id="A0A5B0S2R9"/>
<organism evidence="2 3">
    <name type="scientific">Puccinia graminis f. sp. tritici</name>
    <dbReference type="NCBI Taxonomy" id="56615"/>
    <lineage>
        <taxon>Eukaryota</taxon>
        <taxon>Fungi</taxon>
        <taxon>Dikarya</taxon>
        <taxon>Basidiomycota</taxon>
        <taxon>Pucciniomycotina</taxon>
        <taxon>Pucciniomycetes</taxon>
        <taxon>Pucciniales</taxon>
        <taxon>Pucciniaceae</taxon>
        <taxon>Puccinia</taxon>
    </lineage>
</organism>
<evidence type="ECO:0000313" key="3">
    <source>
        <dbReference type="Proteomes" id="UP000325313"/>
    </source>
</evidence>
<reference evidence="2 3" key="1">
    <citation type="submission" date="2019-05" db="EMBL/GenBank/DDBJ databases">
        <title>Emergence of the Ug99 lineage of the wheat stem rust pathogen through somatic hybridization.</title>
        <authorList>
            <person name="Li F."/>
            <person name="Upadhyaya N.M."/>
            <person name="Sperschneider J."/>
            <person name="Matny O."/>
            <person name="Nguyen-Phuc H."/>
            <person name="Mago R."/>
            <person name="Raley C."/>
            <person name="Miller M.E."/>
            <person name="Silverstein K.A.T."/>
            <person name="Henningsen E."/>
            <person name="Hirsch C.D."/>
            <person name="Visser B."/>
            <person name="Pretorius Z.A."/>
            <person name="Steffenson B.J."/>
            <person name="Schwessinger B."/>
            <person name="Dodds P.N."/>
            <person name="Figueroa M."/>
        </authorList>
    </citation>
    <scope>NUCLEOTIDE SEQUENCE [LARGE SCALE GENOMIC DNA]</scope>
    <source>
        <strain evidence="2 3">Ug99</strain>
    </source>
</reference>
<proteinExistence type="predicted"/>
<accession>A0A5B0S2R9</accession>
<evidence type="ECO:0000313" key="2">
    <source>
        <dbReference type="EMBL" id="KAA1132461.1"/>
    </source>
</evidence>